<dbReference type="EMBL" id="LR899010">
    <property type="protein sequence ID" value="CAD7083481.1"/>
    <property type="molecule type" value="Genomic_DNA"/>
</dbReference>
<dbReference type="SUPFAM" id="SSF52540">
    <property type="entry name" value="P-loop containing nucleoside triphosphate hydrolases"/>
    <property type="match status" value="1"/>
</dbReference>
<dbReference type="OrthoDB" id="41266at2759"/>
<evidence type="ECO:0000256" key="11">
    <source>
        <dbReference type="SAM" id="Phobius"/>
    </source>
</evidence>
<dbReference type="GO" id="GO:0043001">
    <property type="term" value="P:Golgi to plasma membrane protein transport"/>
    <property type="evidence" value="ECO:0007669"/>
    <property type="project" value="TreeGrafter"/>
</dbReference>
<dbReference type="PANTHER" id="PTHR45909">
    <property type="entry name" value="ADP-RIBOSYLATION FACTOR-RELATED PROTEIN 1"/>
    <property type="match status" value="1"/>
</dbReference>
<keyword evidence="8" id="KW-0342">GTP-binding</keyword>
<dbReference type="GO" id="GO:0005789">
    <property type="term" value="C:endoplasmic reticulum membrane"/>
    <property type="evidence" value="ECO:0007669"/>
    <property type="project" value="UniProtKB-SubCell"/>
</dbReference>
<dbReference type="SMART" id="SM00177">
    <property type="entry name" value="ARF"/>
    <property type="match status" value="1"/>
</dbReference>
<dbReference type="GO" id="GO:0006886">
    <property type="term" value="P:intracellular protein transport"/>
    <property type="evidence" value="ECO:0007669"/>
    <property type="project" value="TreeGrafter"/>
</dbReference>
<name>A0A7R8YS24_HERIL</name>
<keyword evidence="10" id="KW-0675">Receptor</keyword>
<evidence type="ECO:0000256" key="2">
    <source>
        <dbReference type="ARBA" id="ARBA00005619"/>
    </source>
</evidence>
<feature type="transmembrane region" description="Helical" evidence="11">
    <location>
        <begin position="25"/>
        <end position="44"/>
    </location>
</feature>
<proteinExistence type="inferred from homology"/>
<evidence type="ECO:0000256" key="10">
    <source>
        <dbReference type="ARBA" id="ARBA00023170"/>
    </source>
</evidence>
<dbReference type="OMA" id="MNGVKVT"/>
<evidence type="ECO:0000313" key="13">
    <source>
        <dbReference type="Proteomes" id="UP000594454"/>
    </source>
</evidence>
<evidence type="ECO:0000256" key="3">
    <source>
        <dbReference type="ARBA" id="ARBA00020256"/>
    </source>
</evidence>
<keyword evidence="7 11" id="KW-1133">Transmembrane helix</keyword>
<evidence type="ECO:0000256" key="9">
    <source>
        <dbReference type="ARBA" id="ARBA00023136"/>
    </source>
</evidence>
<dbReference type="InterPro" id="IPR027417">
    <property type="entry name" value="P-loop_NTPase"/>
</dbReference>
<accession>A0A7R8YS24</accession>
<reference evidence="12 13" key="1">
    <citation type="submission" date="2020-11" db="EMBL/GenBank/DDBJ databases">
        <authorList>
            <person name="Wallbank WR R."/>
            <person name="Pardo Diaz C."/>
            <person name="Kozak K."/>
            <person name="Martin S."/>
            <person name="Jiggins C."/>
            <person name="Moest M."/>
            <person name="Warren A I."/>
            <person name="Generalovic N T."/>
            <person name="Byers J.R.P. K."/>
            <person name="Montejo-Kovacevich G."/>
            <person name="Yen C E."/>
        </authorList>
    </citation>
    <scope>NUCLEOTIDE SEQUENCE [LARGE SCALE GENOMIC DNA]</scope>
</reference>
<comment type="similarity">
    <text evidence="2">Belongs to the SRP receptor beta subunit family.</text>
</comment>
<organism evidence="12 13">
    <name type="scientific">Hermetia illucens</name>
    <name type="common">Black soldier fly</name>
    <dbReference type="NCBI Taxonomy" id="343691"/>
    <lineage>
        <taxon>Eukaryota</taxon>
        <taxon>Metazoa</taxon>
        <taxon>Ecdysozoa</taxon>
        <taxon>Arthropoda</taxon>
        <taxon>Hexapoda</taxon>
        <taxon>Insecta</taxon>
        <taxon>Pterygota</taxon>
        <taxon>Neoptera</taxon>
        <taxon>Endopterygota</taxon>
        <taxon>Diptera</taxon>
        <taxon>Brachycera</taxon>
        <taxon>Stratiomyomorpha</taxon>
        <taxon>Stratiomyidae</taxon>
        <taxon>Hermetiinae</taxon>
        <taxon>Hermetia</taxon>
    </lineage>
</organism>
<dbReference type="InterPro" id="IPR024156">
    <property type="entry name" value="Small_GTPase_ARF"/>
</dbReference>
<evidence type="ECO:0000256" key="6">
    <source>
        <dbReference type="ARBA" id="ARBA00022824"/>
    </source>
</evidence>
<dbReference type="InterPro" id="IPR019009">
    <property type="entry name" value="SRP_receptor_beta_su"/>
</dbReference>
<protein>
    <recommendedName>
        <fullName evidence="3">Signal recognition particle receptor subunit beta</fullName>
    </recommendedName>
</protein>
<evidence type="ECO:0000256" key="1">
    <source>
        <dbReference type="ARBA" id="ARBA00004389"/>
    </source>
</evidence>
<dbReference type="InParanoid" id="A0A7R8YS24"/>
<dbReference type="GO" id="GO:0005525">
    <property type="term" value="F:GTP binding"/>
    <property type="evidence" value="ECO:0007669"/>
    <property type="project" value="UniProtKB-KW"/>
</dbReference>
<dbReference type="GO" id="GO:0003924">
    <property type="term" value="F:GTPase activity"/>
    <property type="evidence" value="ECO:0007669"/>
    <property type="project" value="TreeGrafter"/>
</dbReference>
<dbReference type="CDD" id="cd04105">
    <property type="entry name" value="SR_beta"/>
    <property type="match status" value="1"/>
</dbReference>
<dbReference type="Pfam" id="PF09439">
    <property type="entry name" value="SRPRB"/>
    <property type="match status" value="1"/>
</dbReference>
<dbReference type="PANTHER" id="PTHR45909:SF1">
    <property type="entry name" value="ADP-RIBOSYLATION FACTOR-RELATED PROTEIN 1"/>
    <property type="match status" value="1"/>
</dbReference>
<dbReference type="GO" id="GO:0005794">
    <property type="term" value="C:Golgi apparatus"/>
    <property type="evidence" value="ECO:0007669"/>
    <property type="project" value="TreeGrafter"/>
</dbReference>
<evidence type="ECO:0000256" key="4">
    <source>
        <dbReference type="ARBA" id="ARBA00022692"/>
    </source>
</evidence>
<evidence type="ECO:0000256" key="8">
    <source>
        <dbReference type="ARBA" id="ARBA00023134"/>
    </source>
</evidence>
<dbReference type="Proteomes" id="UP000594454">
    <property type="component" value="Chromosome 2"/>
</dbReference>
<evidence type="ECO:0000256" key="7">
    <source>
        <dbReference type="ARBA" id="ARBA00022989"/>
    </source>
</evidence>
<dbReference type="GO" id="GO:0034067">
    <property type="term" value="P:protein localization to Golgi apparatus"/>
    <property type="evidence" value="ECO:0007669"/>
    <property type="project" value="TreeGrafter"/>
</dbReference>
<gene>
    <name evidence="12" type="ORF">HERILL_LOCUS6438</name>
</gene>
<dbReference type="AlphaFoldDB" id="A0A7R8YS24"/>
<keyword evidence="4 11" id="KW-0812">Transmembrane</keyword>
<dbReference type="Gene3D" id="3.40.50.300">
    <property type="entry name" value="P-loop containing nucleotide triphosphate hydrolases"/>
    <property type="match status" value="1"/>
</dbReference>
<evidence type="ECO:0000256" key="5">
    <source>
        <dbReference type="ARBA" id="ARBA00022741"/>
    </source>
</evidence>
<evidence type="ECO:0000313" key="12">
    <source>
        <dbReference type="EMBL" id="CAD7083481.1"/>
    </source>
</evidence>
<keyword evidence="9 11" id="KW-0472">Membrane</keyword>
<keyword evidence="6" id="KW-0256">Endoplasmic reticulum</keyword>
<dbReference type="FunCoup" id="A0A7R8YS24">
    <property type="interactions" value="1522"/>
</dbReference>
<keyword evidence="13" id="KW-1185">Reference proteome</keyword>
<sequence length="247" mass="27608">MEKTTAEHGDGKPAPEIKTTDLDQTTVLIAFFVVLITCVLLYIFRKKRAARTDFLLTGVCDSGKTLLFSQLVINKGRETFTSISENIGWYQCGRGSVKVLDLPGHERLRSKFFDKYKSQAKGIVYVVDSATLQKDVRDVADYLYTILADNATSSSAILILCNKQDEPLAKGSAVIKALLEKEINVIRSTRASKLESVDSSRDSTNSFLGKQGKDFEFAHLPQNVQILESSAKKNELNHLRDWIDRIV</sequence>
<keyword evidence="5" id="KW-0547">Nucleotide-binding</keyword>
<comment type="subcellular location">
    <subcellularLocation>
        <location evidence="1">Endoplasmic reticulum membrane</location>
        <topology evidence="1">Single-pass membrane protein</topology>
    </subcellularLocation>
</comment>